<dbReference type="Pfam" id="PF06296">
    <property type="entry name" value="RelE"/>
    <property type="match status" value="1"/>
</dbReference>
<geneLocation type="plasmid" evidence="1 2">
    <name>unnamed1</name>
</geneLocation>
<dbReference type="Proteomes" id="UP000244755">
    <property type="component" value="Plasmid unnamed1"/>
</dbReference>
<keyword evidence="1" id="KW-0614">Plasmid</keyword>
<keyword evidence="2" id="KW-1185">Reference proteome</keyword>
<dbReference type="EMBL" id="CP028845">
    <property type="protein sequence ID" value="AWB26074.1"/>
    <property type="molecule type" value="Genomic_DNA"/>
</dbReference>
<evidence type="ECO:0008006" key="3">
    <source>
        <dbReference type="Google" id="ProtNLM"/>
    </source>
</evidence>
<dbReference type="AlphaFoldDB" id="A0A2R4WX06"/>
<accession>A0A2R4WX06</accession>
<evidence type="ECO:0000313" key="2">
    <source>
        <dbReference type="Proteomes" id="UP000244755"/>
    </source>
</evidence>
<sequence>MKVVRLKPYVRAMRSMGLSEEAQAAIELSIVRAPEAHPMIRGLRGARKARFPLPGRGKSGGGRTVYYVAVAPGVLFMMTAYPKNERDDLSPEQRKAILEAIASIKGVEP</sequence>
<organism evidence="1 2">
    <name type="scientific">Methylobacterium currus</name>
    <dbReference type="NCBI Taxonomy" id="2051553"/>
    <lineage>
        <taxon>Bacteria</taxon>
        <taxon>Pseudomonadati</taxon>
        <taxon>Pseudomonadota</taxon>
        <taxon>Alphaproteobacteria</taxon>
        <taxon>Hyphomicrobiales</taxon>
        <taxon>Methylobacteriaceae</taxon>
        <taxon>Methylobacterium</taxon>
    </lineage>
</organism>
<dbReference type="OrthoDB" id="9812066at2"/>
<evidence type="ECO:0000313" key="1">
    <source>
        <dbReference type="EMBL" id="AWB26074.1"/>
    </source>
</evidence>
<protein>
    <recommendedName>
        <fullName evidence="3">Addiction module toxin RelE</fullName>
    </recommendedName>
</protein>
<gene>
    <name evidence="1" type="ORF">DA075_34980</name>
</gene>
<proteinExistence type="predicted"/>
<dbReference type="KEGG" id="mee:DA075_34980"/>
<dbReference type="InterPro" id="IPR009387">
    <property type="entry name" value="HigB-2"/>
</dbReference>
<dbReference type="PIRSF" id="PIRSF039032">
    <property type="entry name" value="HigB-2"/>
    <property type="match status" value="1"/>
</dbReference>
<name>A0A2R4WX06_9HYPH</name>
<reference evidence="1 2" key="1">
    <citation type="submission" date="2018-04" db="EMBL/GenBank/DDBJ databases">
        <title>Methylobacterium sp. PR1016A genome.</title>
        <authorList>
            <person name="Park W."/>
        </authorList>
    </citation>
    <scope>NUCLEOTIDE SEQUENCE [LARGE SCALE GENOMIC DNA]</scope>
    <source>
        <strain evidence="1 2">PR1016A</strain>
        <plasmid evidence="1 2">unnamed1</plasmid>
    </source>
</reference>